<dbReference type="STRING" id="349064.SAMN05660429_02942"/>
<evidence type="ECO:0000256" key="6">
    <source>
        <dbReference type="ARBA" id="ARBA00023136"/>
    </source>
</evidence>
<evidence type="ECO:0000256" key="10">
    <source>
        <dbReference type="SAM" id="SignalP"/>
    </source>
</evidence>
<reference evidence="13 14" key="1">
    <citation type="submission" date="2016-10" db="EMBL/GenBank/DDBJ databases">
        <authorList>
            <person name="de Groot N.N."/>
        </authorList>
    </citation>
    <scope>NUCLEOTIDE SEQUENCE [LARGE SCALE GENOMIC DNA]</scope>
    <source>
        <strain evidence="13 14">DSM 19706</strain>
    </source>
</reference>
<sequence>MSSKTFKKGILATSIAMAVAGVSAPMAIAAEEANATNDETEVIEVRGLRGSLKENINAKRFSDGVVDVITAEDIGKFPDRNVAESLARIPGVTIQRQFGEGSAVSIRGAGAEFTKTTLNGQNVASTGWFVLEPAKRSFNYELLPSELVGDLEVYKSAQADLIEGGVGGTVIVNTRTPLELDANTVYASLEGEHSDDSGEVSPQLSGMYSWKNDAENFGVLVSAVAQERALQRQGNEAFWEWGAGPVAFEQDRKRSALTVALEYAPTENLSFVFNALDMKMEADNTNYALWLTQGDTSWSGNTPDACLGGNCVNPRGTAVQGQLATGYYQARPREATMNSDVIDLVTTYEADSFTLDVQIGRTTSTGGTDFEMVVDDGVNTPIVDGTYDFTGDELTWSLPNGIGGQSMADYDPGSLLMGTGTAFNKTPKTDEETYAQIDLELPLDMDFISSVKMGARVGQHNTTSRQMYLDQEAGFNNRISTADLRVGTIDVGYGDYQISKFDVDAIKAWAKASIVGETEELGAYSEIDETNTALYVMANYGGENFRGNFGVRYVQTDATSTYYLDGNKTEAEGDYSEILPSFTLAYDLTDEVVLRAAAARVMARPQYNDMYTNPSAVGANDDVPDNQFWIMGNVDLDPFLANQFEIGVEWYFNESSLLSATVFMKQVENFISIAETYNVATEDLPNGSYDTANMRPDEIANGWTVQEKQNSKKGDVSGLELQYQQDFSNGFGLLANYTYTDTSTDSDTFTDMNPFLSDSSDHVFNATGYYENDDFSVRVSYNYRSEYMLREEGAYGNRLHDGFGTLDISGVYHVTENIDLSLDVINATGEDSLQFGNNAFQTNASGFADGFPLYQYEMATRVVAGVAVRF</sequence>
<keyword evidence="10" id="KW-0732">Signal</keyword>
<gene>
    <name evidence="13" type="ORF">SAMN05660429_02942</name>
</gene>
<keyword evidence="14" id="KW-1185">Reference proteome</keyword>
<dbReference type="CDD" id="cd01347">
    <property type="entry name" value="ligand_gated_channel"/>
    <property type="match status" value="1"/>
</dbReference>
<name>A0A1I0HV50_THASX</name>
<dbReference type="PANTHER" id="PTHR40980:SF3">
    <property type="entry name" value="TONB-DEPENDENT RECEPTOR-LIKE BETA-BARREL DOMAIN-CONTAINING PROTEIN"/>
    <property type="match status" value="1"/>
</dbReference>
<keyword evidence="2 8" id="KW-0813">Transport</keyword>
<dbReference type="PROSITE" id="PS52016">
    <property type="entry name" value="TONB_DEPENDENT_REC_3"/>
    <property type="match status" value="1"/>
</dbReference>
<evidence type="ECO:0000256" key="2">
    <source>
        <dbReference type="ARBA" id="ARBA00022448"/>
    </source>
</evidence>
<feature type="chain" id="PRO_5011503533" evidence="10">
    <location>
        <begin position="30"/>
        <end position="870"/>
    </location>
</feature>
<comment type="similarity">
    <text evidence="8 9">Belongs to the TonB-dependent receptor family.</text>
</comment>
<dbReference type="SUPFAM" id="SSF56935">
    <property type="entry name" value="Porins"/>
    <property type="match status" value="1"/>
</dbReference>
<dbReference type="NCBIfam" id="TIGR01782">
    <property type="entry name" value="TonB-Xanth-Caul"/>
    <property type="match status" value="1"/>
</dbReference>
<evidence type="ECO:0000256" key="3">
    <source>
        <dbReference type="ARBA" id="ARBA00022452"/>
    </source>
</evidence>
<dbReference type="PANTHER" id="PTHR40980">
    <property type="entry name" value="PLUG DOMAIN-CONTAINING PROTEIN"/>
    <property type="match status" value="1"/>
</dbReference>
<feature type="domain" description="TonB-dependent receptor plug" evidence="12">
    <location>
        <begin position="61"/>
        <end position="169"/>
    </location>
</feature>
<dbReference type="OrthoDB" id="8727862at2"/>
<dbReference type="InterPro" id="IPR010104">
    <property type="entry name" value="TonB_rcpt_bac"/>
</dbReference>
<keyword evidence="6 8" id="KW-0472">Membrane</keyword>
<dbReference type="AlphaFoldDB" id="A0A1I0HV50"/>
<keyword evidence="3 8" id="KW-1134">Transmembrane beta strand</keyword>
<evidence type="ECO:0000256" key="7">
    <source>
        <dbReference type="ARBA" id="ARBA00023237"/>
    </source>
</evidence>
<evidence type="ECO:0000256" key="9">
    <source>
        <dbReference type="RuleBase" id="RU003357"/>
    </source>
</evidence>
<evidence type="ECO:0000259" key="11">
    <source>
        <dbReference type="Pfam" id="PF00593"/>
    </source>
</evidence>
<keyword evidence="5 9" id="KW-0798">TonB box</keyword>
<dbReference type="RefSeq" id="WP_093332161.1">
    <property type="nucleotide sequence ID" value="NZ_AP027363.1"/>
</dbReference>
<dbReference type="Pfam" id="PF00593">
    <property type="entry name" value="TonB_dep_Rec_b-barrel"/>
    <property type="match status" value="1"/>
</dbReference>
<protein>
    <submittedName>
        <fullName evidence="13">Iron complex outermembrane recepter protein</fullName>
    </submittedName>
</protein>
<dbReference type="Gene3D" id="2.170.130.10">
    <property type="entry name" value="TonB-dependent receptor, plug domain"/>
    <property type="match status" value="1"/>
</dbReference>
<dbReference type="Gene3D" id="2.40.170.20">
    <property type="entry name" value="TonB-dependent receptor, beta-barrel domain"/>
    <property type="match status" value="1"/>
</dbReference>
<evidence type="ECO:0000259" key="12">
    <source>
        <dbReference type="Pfam" id="PF07715"/>
    </source>
</evidence>
<evidence type="ECO:0000256" key="4">
    <source>
        <dbReference type="ARBA" id="ARBA00022692"/>
    </source>
</evidence>
<evidence type="ECO:0000313" key="13">
    <source>
        <dbReference type="EMBL" id="SET87710.1"/>
    </source>
</evidence>
<feature type="signal peptide" evidence="10">
    <location>
        <begin position="1"/>
        <end position="29"/>
    </location>
</feature>
<comment type="subcellular location">
    <subcellularLocation>
        <location evidence="1 8">Cell outer membrane</location>
        <topology evidence="1 8">Multi-pass membrane protein</topology>
    </subcellularLocation>
</comment>
<feature type="domain" description="TonB-dependent receptor-like beta-barrel" evidence="11">
    <location>
        <begin position="383"/>
        <end position="826"/>
    </location>
</feature>
<evidence type="ECO:0000256" key="8">
    <source>
        <dbReference type="PROSITE-ProRule" id="PRU01360"/>
    </source>
</evidence>
<accession>A0A1I0HV50</accession>
<evidence type="ECO:0000256" key="5">
    <source>
        <dbReference type="ARBA" id="ARBA00023077"/>
    </source>
</evidence>
<dbReference type="GO" id="GO:0009279">
    <property type="term" value="C:cell outer membrane"/>
    <property type="evidence" value="ECO:0007669"/>
    <property type="project" value="UniProtKB-SubCell"/>
</dbReference>
<evidence type="ECO:0000256" key="1">
    <source>
        <dbReference type="ARBA" id="ARBA00004571"/>
    </source>
</evidence>
<dbReference type="InterPro" id="IPR036942">
    <property type="entry name" value="Beta-barrel_TonB_sf"/>
</dbReference>
<dbReference type="InterPro" id="IPR000531">
    <property type="entry name" value="Beta-barrel_TonB"/>
</dbReference>
<dbReference type="InterPro" id="IPR012910">
    <property type="entry name" value="Plug_dom"/>
</dbReference>
<keyword evidence="7 8" id="KW-0998">Cell outer membrane</keyword>
<dbReference type="EMBL" id="FOHK01000018">
    <property type="protein sequence ID" value="SET87710.1"/>
    <property type="molecule type" value="Genomic_DNA"/>
</dbReference>
<dbReference type="Proteomes" id="UP000199308">
    <property type="component" value="Unassembled WGS sequence"/>
</dbReference>
<evidence type="ECO:0000313" key="14">
    <source>
        <dbReference type="Proteomes" id="UP000199308"/>
    </source>
</evidence>
<dbReference type="InterPro" id="IPR037066">
    <property type="entry name" value="Plug_dom_sf"/>
</dbReference>
<organism evidence="13 14">
    <name type="scientific">Thalassotalea agarivorans</name>
    <name type="common">Thalassomonas agarivorans</name>
    <dbReference type="NCBI Taxonomy" id="349064"/>
    <lineage>
        <taxon>Bacteria</taxon>
        <taxon>Pseudomonadati</taxon>
        <taxon>Pseudomonadota</taxon>
        <taxon>Gammaproteobacteria</taxon>
        <taxon>Alteromonadales</taxon>
        <taxon>Colwelliaceae</taxon>
        <taxon>Thalassotalea</taxon>
    </lineage>
</organism>
<keyword evidence="4 8" id="KW-0812">Transmembrane</keyword>
<dbReference type="Pfam" id="PF07715">
    <property type="entry name" value="Plug"/>
    <property type="match status" value="1"/>
</dbReference>
<dbReference type="InterPro" id="IPR039426">
    <property type="entry name" value="TonB-dep_rcpt-like"/>
</dbReference>
<proteinExistence type="inferred from homology"/>